<comment type="caution">
    <text evidence="2">The sequence shown here is derived from an EMBL/GenBank/DDBJ whole genome shotgun (WGS) entry which is preliminary data.</text>
</comment>
<dbReference type="RefSeq" id="WP_301189129.1">
    <property type="nucleotide sequence ID" value="NZ_JAPDPJ010000004.1"/>
</dbReference>
<dbReference type="PROSITE" id="PS51257">
    <property type="entry name" value="PROKAR_LIPOPROTEIN"/>
    <property type="match status" value="1"/>
</dbReference>
<reference evidence="2" key="1">
    <citation type="submission" date="2022-10" db="EMBL/GenBank/DDBJ databases">
        <authorList>
            <person name="Yu W.X."/>
        </authorList>
    </citation>
    <scope>NUCLEOTIDE SEQUENCE</scope>
    <source>
        <strain evidence="2">AAT</strain>
    </source>
</reference>
<dbReference type="EMBL" id="JAPDPJ010000004">
    <property type="protein sequence ID" value="MCW3785557.1"/>
    <property type="molecule type" value="Genomic_DNA"/>
</dbReference>
<name>A0AAE3M1M5_9BACT</name>
<organism evidence="2 3">
    <name type="scientific">Plebeiibacterium sediminum</name>
    <dbReference type="NCBI Taxonomy" id="2992112"/>
    <lineage>
        <taxon>Bacteria</taxon>
        <taxon>Pseudomonadati</taxon>
        <taxon>Bacteroidota</taxon>
        <taxon>Bacteroidia</taxon>
        <taxon>Marinilabiliales</taxon>
        <taxon>Marinilabiliaceae</taxon>
        <taxon>Plebeiibacterium</taxon>
    </lineage>
</organism>
<evidence type="ECO:0008006" key="4">
    <source>
        <dbReference type="Google" id="ProtNLM"/>
    </source>
</evidence>
<proteinExistence type="predicted"/>
<gene>
    <name evidence="2" type="ORF">OM075_03725</name>
</gene>
<sequence>MRVFLTIFLLLSSITFSSCSSAKKFAPANKEIQQPLTGGNKSALYKAKMKVFGNFFSGLVLFKYNKENNDYNVVLLTEVGLTLCEFYCVNNQIEVKKASSLFQSKMAQKTLAEDFGYLIYELGAVKKVAEGVYKNSDKVKYTLGTEAKVQRIRKRRLINGIIVDLEKYKQGVPSSIKFKHRGIKFNMELSLLKVS</sequence>
<evidence type="ECO:0000256" key="1">
    <source>
        <dbReference type="SAM" id="SignalP"/>
    </source>
</evidence>
<feature type="chain" id="PRO_5042279035" description="DUF4292 domain-containing protein" evidence="1">
    <location>
        <begin position="23"/>
        <end position="195"/>
    </location>
</feature>
<dbReference type="Proteomes" id="UP001209229">
    <property type="component" value="Unassembled WGS sequence"/>
</dbReference>
<keyword evidence="1" id="KW-0732">Signal</keyword>
<protein>
    <recommendedName>
        <fullName evidence="4">DUF4292 domain-containing protein</fullName>
    </recommendedName>
</protein>
<evidence type="ECO:0000313" key="3">
    <source>
        <dbReference type="Proteomes" id="UP001209229"/>
    </source>
</evidence>
<evidence type="ECO:0000313" key="2">
    <source>
        <dbReference type="EMBL" id="MCW3785557.1"/>
    </source>
</evidence>
<dbReference type="AlphaFoldDB" id="A0AAE3M1M5"/>
<feature type="signal peptide" evidence="1">
    <location>
        <begin position="1"/>
        <end position="22"/>
    </location>
</feature>
<accession>A0AAE3M1M5</accession>
<keyword evidence="3" id="KW-1185">Reference proteome</keyword>